<dbReference type="AlphaFoldDB" id="A0A5M3YMP0"/>
<protein>
    <recommendedName>
        <fullName evidence="1">Vacuolar sorting protein Vps3844 C-terminal domain-containing protein</fullName>
    </recommendedName>
</protein>
<dbReference type="Proteomes" id="UP000452235">
    <property type="component" value="Unassembled WGS sequence"/>
</dbReference>
<dbReference type="OrthoDB" id="5583277at2759"/>
<gene>
    <name evidence="2" type="ORF">ATEIFO6365_0003000700</name>
</gene>
<evidence type="ECO:0000259" key="1">
    <source>
        <dbReference type="Pfam" id="PF12955"/>
    </source>
</evidence>
<evidence type="ECO:0000313" key="2">
    <source>
        <dbReference type="EMBL" id="GFF13954.1"/>
    </source>
</evidence>
<evidence type="ECO:0000313" key="3">
    <source>
        <dbReference type="Proteomes" id="UP000452235"/>
    </source>
</evidence>
<feature type="domain" description="Vacuolar sorting protein Vps3844 C-terminal" evidence="1">
    <location>
        <begin position="288"/>
        <end position="394"/>
    </location>
</feature>
<comment type="caution">
    <text evidence="2">The sequence shown here is derived from an EMBL/GenBank/DDBJ whole genome shotgun (WGS) entry which is preliminary data.</text>
</comment>
<name>A0A5M3YMP0_ASPTE</name>
<dbReference type="Pfam" id="PF12955">
    <property type="entry name" value="Vps3844_C"/>
    <property type="match status" value="1"/>
</dbReference>
<dbReference type="VEuPathDB" id="FungiDB:ATEG_00006"/>
<dbReference type="GO" id="GO:0005783">
    <property type="term" value="C:endoplasmic reticulum"/>
    <property type="evidence" value="ECO:0007669"/>
    <property type="project" value="TreeGrafter"/>
</dbReference>
<dbReference type="PANTHER" id="PTHR36853:SF1">
    <property type="entry name" value="DUF3844 DOMAIN-CONTAINING PROTEIN"/>
    <property type="match status" value="1"/>
</dbReference>
<dbReference type="PANTHER" id="PTHR36853">
    <property type="entry name" value="EXPRESSED PROTEIN"/>
    <property type="match status" value="1"/>
</dbReference>
<sequence length="403" mass="42298">MLQLSKGVLALSVTASLAARACGASVFAFDTYSSWENLDTPAISDETAKRLLELRMEAPMSTLGNVDPDTVELLNKFGGTPNPLFSGPTYGKDEITKTLFIVRGVDPQVASSIRDEYPNNLVVSHPSTNFLDTDFVGLLDPEAGTLGGDRHCVSFADSKAGSNAAKITADCLWKDPFFKAPGQVFDEQLLNNVQAVESWTSEDALLSVLTLELSDSMEPTLAGSLRTLFLGLPGLALDGNEVTALLLPAGAQGLRQTLSSRSVPKTNSVHKISARASGQQTTLIAPVCHASNSSCSEATNNCSGHGFCYKKSSAATEGGASDCYVCKCQETTITRDDGTVQKVRWGGAACQKRDISSPFFLIAGITILVVVAISSAIGMLFSVGQGELPGVISAGVGATSSQK</sequence>
<proteinExistence type="predicted"/>
<accession>A0A5M3YMP0</accession>
<organism evidence="2 3">
    <name type="scientific">Aspergillus terreus</name>
    <dbReference type="NCBI Taxonomy" id="33178"/>
    <lineage>
        <taxon>Eukaryota</taxon>
        <taxon>Fungi</taxon>
        <taxon>Dikarya</taxon>
        <taxon>Ascomycota</taxon>
        <taxon>Pezizomycotina</taxon>
        <taxon>Eurotiomycetes</taxon>
        <taxon>Eurotiomycetidae</taxon>
        <taxon>Eurotiales</taxon>
        <taxon>Aspergillaceae</taxon>
        <taxon>Aspergillus</taxon>
        <taxon>Aspergillus subgen. Circumdati</taxon>
    </lineage>
</organism>
<dbReference type="InterPro" id="IPR024382">
    <property type="entry name" value="Vps3844_C"/>
</dbReference>
<keyword evidence="3" id="KW-1185">Reference proteome</keyword>
<dbReference type="EMBL" id="BLJY01000003">
    <property type="protein sequence ID" value="GFF13954.1"/>
    <property type="molecule type" value="Genomic_DNA"/>
</dbReference>
<reference evidence="2 3" key="1">
    <citation type="submission" date="2020-01" db="EMBL/GenBank/DDBJ databases">
        <title>Aspergillus terreus IFO 6365 whole genome shotgun sequence.</title>
        <authorList>
            <person name="Kanamasa S."/>
            <person name="Takahashi H."/>
        </authorList>
    </citation>
    <scope>NUCLEOTIDE SEQUENCE [LARGE SCALE GENOMIC DNA]</scope>
    <source>
        <strain evidence="2 3">IFO 6365</strain>
    </source>
</reference>
<dbReference type="InterPro" id="IPR053065">
    <property type="entry name" value="Archenteron_Induction-Rel"/>
</dbReference>